<dbReference type="Gene3D" id="1.25.40.340">
    <property type="match status" value="1"/>
</dbReference>
<dbReference type="InterPro" id="IPR036117">
    <property type="entry name" value="DhaL_dom_sf"/>
</dbReference>
<comment type="catalytic activity">
    <reaction evidence="1">
        <text>D-glyceraldehyde + ATP = D-glyceraldehyde 3-phosphate + ADP + H(+)</text>
        <dbReference type="Rhea" id="RHEA:13941"/>
        <dbReference type="ChEBI" id="CHEBI:15378"/>
        <dbReference type="ChEBI" id="CHEBI:17378"/>
        <dbReference type="ChEBI" id="CHEBI:30616"/>
        <dbReference type="ChEBI" id="CHEBI:59776"/>
        <dbReference type="ChEBI" id="CHEBI:456216"/>
        <dbReference type="EC" id="2.7.1.28"/>
    </reaction>
</comment>
<evidence type="ECO:0000313" key="4">
    <source>
        <dbReference type="EMBL" id="CAH1400276.1"/>
    </source>
</evidence>
<proteinExistence type="predicted"/>
<dbReference type="Proteomes" id="UP001152798">
    <property type="component" value="Chromosome 4"/>
</dbReference>
<dbReference type="InterPro" id="IPR004006">
    <property type="entry name" value="DhaK_dom"/>
</dbReference>
<sequence length="660" mass="74749">MVHVIYSKLGNPTSRRIMEIVFEGKFDKASLDEVNSNSDDNPLLASAQLDTKNSFKRTFVSFYKKMSIYETSTPRLPTIQPVYKSDIADPSMQYIALKDIGKNMDDAFLGFSMANPKVSCVTRDKILFREDYSKMTDRVRIISSGVGFWGNVVGRGMLTCMVLGTYGSPKTRVIQTAIMELNKTADRGILAIIPNNFDDKINWGVAIARAYRKGVKLQSITFGDNAYHGCKEDERSCLAGIVICYKLAGAMSEELCTLPVIVDRLNMMFFSTISCHFGLPFRIGTDLEGRGGFEMECATKENVMKEVYYSLLDPRRKYSVGFDPGSEFVVLINTYEANCNLAQTLSVELITRLHKYGYICSRVYSGNLVYSVRPGFSVTILPEGVSDVVRWLDRYTSCAGWLVAGNGKAHKYRLGRCPELADTNGTWFNERQSNMLKTAVELAVTNFRNEKNYLNSYDPKGKYGTKMCKICHIVLENMKANPLFIQYPYMLFLMIGETFETHFQNIDGLMFALFSVTLGQYFGDHTRSPKHINMKTWERALKRSVKAVAGYFKIGYKDHTLLDIFGSFYLIMTTSRLDMLTDIHLALEVSDEYCWKVKYAKVNKIIEYPYLTMKSAYIMLDAVATMLRGTDINVQQLAPEDIDTTPTTTATKIKEILTAF</sequence>
<dbReference type="Gene3D" id="3.30.1180.20">
    <property type="entry name" value="Dihydroxyacetone kinase, domain 2"/>
    <property type="match status" value="1"/>
</dbReference>
<feature type="domain" description="DhaK" evidence="3">
    <location>
        <begin position="99"/>
        <end position="401"/>
    </location>
</feature>
<dbReference type="OrthoDB" id="5599713at2759"/>
<reference evidence="4" key="1">
    <citation type="submission" date="2022-01" db="EMBL/GenBank/DDBJ databases">
        <authorList>
            <person name="King R."/>
        </authorList>
    </citation>
    <scope>NUCLEOTIDE SEQUENCE</scope>
</reference>
<dbReference type="EMBL" id="OV725080">
    <property type="protein sequence ID" value="CAH1400276.1"/>
    <property type="molecule type" value="Genomic_DNA"/>
</dbReference>
<dbReference type="SUPFAM" id="SSF101473">
    <property type="entry name" value="DhaL-like"/>
    <property type="match status" value="1"/>
</dbReference>
<evidence type="ECO:0000313" key="5">
    <source>
        <dbReference type="Proteomes" id="UP001152798"/>
    </source>
</evidence>
<dbReference type="AlphaFoldDB" id="A0A9P0HE04"/>
<name>A0A9P0HE04_NEZVI</name>
<evidence type="ECO:0000256" key="1">
    <source>
        <dbReference type="ARBA" id="ARBA00047974"/>
    </source>
</evidence>
<evidence type="ECO:0000259" key="3">
    <source>
        <dbReference type="PROSITE" id="PS51481"/>
    </source>
</evidence>
<dbReference type="Pfam" id="PF02733">
    <property type="entry name" value="Dak1"/>
    <property type="match status" value="1"/>
</dbReference>
<dbReference type="SUPFAM" id="SSF82549">
    <property type="entry name" value="DAK1/DegV-like"/>
    <property type="match status" value="1"/>
</dbReference>
<gene>
    <name evidence="4" type="ORF">NEZAVI_LOCUS9556</name>
</gene>
<dbReference type="GO" id="GO:0050354">
    <property type="term" value="F:triokinase activity"/>
    <property type="evidence" value="ECO:0007669"/>
    <property type="project" value="UniProtKB-EC"/>
</dbReference>
<protein>
    <recommendedName>
        <fullName evidence="3">DhaK domain-containing protein</fullName>
    </recommendedName>
</protein>
<comment type="catalytic activity">
    <reaction evidence="2">
        <text>dihydroxyacetone + ATP = dihydroxyacetone phosphate + ADP + H(+)</text>
        <dbReference type="Rhea" id="RHEA:15773"/>
        <dbReference type="ChEBI" id="CHEBI:15378"/>
        <dbReference type="ChEBI" id="CHEBI:16016"/>
        <dbReference type="ChEBI" id="CHEBI:30616"/>
        <dbReference type="ChEBI" id="CHEBI:57642"/>
        <dbReference type="ChEBI" id="CHEBI:456216"/>
        <dbReference type="EC" id="2.7.1.29"/>
    </reaction>
</comment>
<dbReference type="Gene3D" id="3.40.50.10440">
    <property type="entry name" value="Dihydroxyacetone kinase, domain 1"/>
    <property type="match status" value="1"/>
</dbReference>
<dbReference type="GO" id="GO:0019563">
    <property type="term" value="P:glycerol catabolic process"/>
    <property type="evidence" value="ECO:0007669"/>
    <property type="project" value="TreeGrafter"/>
</dbReference>
<organism evidence="4 5">
    <name type="scientific">Nezara viridula</name>
    <name type="common">Southern green stink bug</name>
    <name type="synonym">Cimex viridulus</name>
    <dbReference type="NCBI Taxonomy" id="85310"/>
    <lineage>
        <taxon>Eukaryota</taxon>
        <taxon>Metazoa</taxon>
        <taxon>Ecdysozoa</taxon>
        <taxon>Arthropoda</taxon>
        <taxon>Hexapoda</taxon>
        <taxon>Insecta</taxon>
        <taxon>Pterygota</taxon>
        <taxon>Neoptera</taxon>
        <taxon>Paraneoptera</taxon>
        <taxon>Hemiptera</taxon>
        <taxon>Heteroptera</taxon>
        <taxon>Panheteroptera</taxon>
        <taxon>Pentatomomorpha</taxon>
        <taxon>Pentatomoidea</taxon>
        <taxon>Pentatomidae</taxon>
        <taxon>Pentatominae</taxon>
        <taxon>Nezara</taxon>
    </lineage>
</organism>
<keyword evidence="5" id="KW-1185">Reference proteome</keyword>
<dbReference type="PROSITE" id="PS51481">
    <property type="entry name" value="DHAK"/>
    <property type="match status" value="1"/>
</dbReference>
<evidence type="ECO:0000256" key="2">
    <source>
        <dbReference type="ARBA" id="ARBA00048898"/>
    </source>
</evidence>
<dbReference type="PANTHER" id="PTHR28629:SF4">
    <property type="entry name" value="TRIOKINASE_FMN CYCLASE"/>
    <property type="match status" value="1"/>
</dbReference>
<dbReference type="InterPro" id="IPR050861">
    <property type="entry name" value="Dihydroxyacetone_Kinase"/>
</dbReference>
<dbReference type="GO" id="GO:0004371">
    <property type="term" value="F:glycerone kinase activity"/>
    <property type="evidence" value="ECO:0007669"/>
    <property type="project" value="UniProtKB-EC"/>
</dbReference>
<accession>A0A9P0HE04</accession>
<dbReference type="GO" id="GO:0005829">
    <property type="term" value="C:cytosol"/>
    <property type="evidence" value="ECO:0007669"/>
    <property type="project" value="TreeGrafter"/>
</dbReference>
<dbReference type="PANTHER" id="PTHR28629">
    <property type="entry name" value="TRIOKINASE/FMN CYCLASE"/>
    <property type="match status" value="1"/>
</dbReference>